<reference evidence="3 4" key="1">
    <citation type="submission" date="2015-06" db="EMBL/GenBank/DDBJ databases">
        <title>Draft genome of the ant-associated black yeast Phialophora attae CBS 131958.</title>
        <authorList>
            <person name="Moreno L.F."/>
            <person name="Stielow B.J."/>
            <person name="de Hoog S."/>
            <person name="Vicente V.A."/>
            <person name="Weiss V.A."/>
            <person name="de Vries M."/>
            <person name="Cruz L.M."/>
            <person name="Souza E.M."/>
        </authorList>
    </citation>
    <scope>NUCLEOTIDE SEQUENCE [LARGE SCALE GENOMIC DNA]</scope>
    <source>
        <strain evidence="3 4">CBS 131958</strain>
    </source>
</reference>
<name>A0A0N1H571_9EURO</name>
<evidence type="ECO:0000313" key="3">
    <source>
        <dbReference type="EMBL" id="KPI37424.1"/>
    </source>
</evidence>
<feature type="compositionally biased region" description="Low complexity" evidence="1">
    <location>
        <begin position="72"/>
        <end position="90"/>
    </location>
</feature>
<organism evidence="3 4">
    <name type="scientific">Cyphellophora attinorum</name>
    <dbReference type="NCBI Taxonomy" id="1664694"/>
    <lineage>
        <taxon>Eukaryota</taxon>
        <taxon>Fungi</taxon>
        <taxon>Dikarya</taxon>
        <taxon>Ascomycota</taxon>
        <taxon>Pezizomycotina</taxon>
        <taxon>Eurotiomycetes</taxon>
        <taxon>Chaetothyriomycetidae</taxon>
        <taxon>Chaetothyriales</taxon>
        <taxon>Cyphellophoraceae</taxon>
        <taxon>Cyphellophora</taxon>
    </lineage>
</organism>
<dbReference type="AlphaFoldDB" id="A0A0N1H571"/>
<keyword evidence="2" id="KW-1133">Transmembrane helix</keyword>
<keyword evidence="4" id="KW-1185">Reference proteome</keyword>
<evidence type="ECO:0000256" key="1">
    <source>
        <dbReference type="SAM" id="MobiDB-lite"/>
    </source>
</evidence>
<evidence type="ECO:0000313" key="4">
    <source>
        <dbReference type="Proteomes" id="UP000038010"/>
    </source>
</evidence>
<feature type="region of interest" description="Disordered" evidence="1">
    <location>
        <begin position="1"/>
        <end position="28"/>
    </location>
</feature>
<evidence type="ECO:0000256" key="2">
    <source>
        <dbReference type="SAM" id="Phobius"/>
    </source>
</evidence>
<dbReference type="PANTHER" id="PTHR35896:SF3">
    <property type="entry name" value="MAJOR FACILITATOR SUPERFAMILY TRANSPORTER"/>
    <property type="match status" value="1"/>
</dbReference>
<dbReference type="Proteomes" id="UP000038010">
    <property type="component" value="Unassembled WGS sequence"/>
</dbReference>
<dbReference type="STRING" id="1664694.A0A0N1H571"/>
<dbReference type="EMBL" id="LFJN01000024">
    <property type="protein sequence ID" value="KPI37424.1"/>
    <property type="molecule type" value="Genomic_DNA"/>
</dbReference>
<accession>A0A0N1H571</accession>
<keyword evidence="2" id="KW-0812">Transmembrane</keyword>
<feature type="transmembrane region" description="Helical" evidence="2">
    <location>
        <begin position="39"/>
        <end position="61"/>
    </location>
</feature>
<dbReference type="RefSeq" id="XP_017997387.1">
    <property type="nucleotide sequence ID" value="XM_018139125.1"/>
</dbReference>
<keyword evidence="2" id="KW-0472">Membrane</keyword>
<dbReference type="PANTHER" id="PTHR35896">
    <property type="entry name" value="IG-LIKE DOMAIN-CONTAINING PROTEIN"/>
    <property type="match status" value="1"/>
</dbReference>
<proteinExistence type="predicted"/>
<feature type="compositionally biased region" description="Basic and acidic residues" evidence="1">
    <location>
        <begin position="91"/>
        <end position="102"/>
    </location>
</feature>
<dbReference type="GeneID" id="28731005"/>
<dbReference type="OrthoDB" id="3501153at2759"/>
<dbReference type="VEuPathDB" id="FungiDB:AB675_10359"/>
<protein>
    <submittedName>
        <fullName evidence="3">Uncharacterized protein</fullName>
    </submittedName>
</protein>
<dbReference type="InterPro" id="IPR053008">
    <property type="entry name" value="Phomopsin_biosynth_assoc"/>
</dbReference>
<feature type="region of interest" description="Disordered" evidence="1">
    <location>
        <begin position="72"/>
        <end position="104"/>
    </location>
</feature>
<gene>
    <name evidence="3" type="ORF">AB675_10359</name>
</gene>
<sequence length="267" mass="30114">MATQQYYDKVSGDESDLDIDQPTEKPSIGKRFSWSQQSFIIRTLVIAIYTVLIAGICSAIVEYRHNDDASVAQPTSTAAPAAVAEPPVEQAKAEAEMPKVEVPETPTSDLDQIMHCGGNYTEARDLGCVYDVMMQLWMPKPCYDSVLSEKFLAKGNWTWWSDPENGVTMSDEQMRKGEHDVAFMLMDYHKMHCIFAMEKLVRALRNQWMIIPELVSYDHILHCKMKTLARPDGDVVKGVRAPTGFTSCAPYEVWKNQLPEDHASSVE</sequence>
<comment type="caution">
    <text evidence="3">The sequence shown here is derived from an EMBL/GenBank/DDBJ whole genome shotgun (WGS) entry which is preliminary data.</text>
</comment>